<dbReference type="AlphaFoldDB" id="A0A4Y2FD65"/>
<dbReference type="PANTHER" id="PTHR38926:SF80">
    <property type="entry name" value="F-BOX DOMAIN, LEUCINE-RICH REPEAT DOMAIN SUPERFAMILY"/>
    <property type="match status" value="1"/>
</dbReference>
<evidence type="ECO:0000313" key="1">
    <source>
        <dbReference type="EMBL" id="GBM39480.1"/>
    </source>
</evidence>
<dbReference type="EMBL" id="BGPR01000898">
    <property type="protein sequence ID" value="GBM39480.1"/>
    <property type="molecule type" value="Genomic_DNA"/>
</dbReference>
<evidence type="ECO:0000313" key="2">
    <source>
        <dbReference type="Proteomes" id="UP000499080"/>
    </source>
</evidence>
<protein>
    <recommendedName>
        <fullName evidence="3">F-box domain-containing protein</fullName>
    </recommendedName>
</protein>
<dbReference type="SUPFAM" id="SSF52047">
    <property type="entry name" value="RNI-like"/>
    <property type="match status" value="1"/>
</dbReference>
<dbReference type="OrthoDB" id="6478541at2759"/>
<evidence type="ECO:0008006" key="3">
    <source>
        <dbReference type="Google" id="ProtNLM"/>
    </source>
</evidence>
<dbReference type="Proteomes" id="UP000499080">
    <property type="component" value="Unassembled WGS sequence"/>
</dbReference>
<dbReference type="InterPro" id="IPR032675">
    <property type="entry name" value="LRR_dom_sf"/>
</dbReference>
<organism evidence="1 2">
    <name type="scientific">Araneus ventricosus</name>
    <name type="common">Orbweaver spider</name>
    <name type="synonym">Epeira ventricosa</name>
    <dbReference type="NCBI Taxonomy" id="182803"/>
    <lineage>
        <taxon>Eukaryota</taxon>
        <taxon>Metazoa</taxon>
        <taxon>Ecdysozoa</taxon>
        <taxon>Arthropoda</taxon>
        <taxon>Chelicerata</taxon>
        <taxon>Arachnida</taxon>
        <taxon>Araneae</taxon>
        <taxon>Araneomorphae</taxon>
        <taxon>Entelegynae</taxon>
        <taxon>Araneoidea</taxon>
        <taxon>Araneidae</taxon>
        <taxon>Araneus</taxon>
    </lineage>
</organism>
<reference evidence="1 2" key="1">
    <citation type="journal article" date="2019" name="Sci. Rep.">
        <title>Orb-weaving spider Araneus ventricosus genome elucidates the spidroin gene catalogue.</title>
        <authorList>
            <person name="Kono N."/>
            <person name="Nakamura H."/>
            <person name="Ohtoshi R."/>
            <person name="Moran D.A.P."/>
            <person name="Shinohara A."/>
            <person name="Yoshida Y."/>
            <person name="Fujiwara M."/>
            <person name="Mori M."/>
            <person name="Tomita M."/>
            <person name="Arakawa K."/>
        </authorList>
    </citation>
    <scope>NUCLEOTIDE SEQUENCE [LARGE SCALE GENOMIC DNA]</scope>
</reference>
<dbReference type="PANTHER" id="PTHR38926">
    <property type="entry name" value="F-BOX DOMAIN CONTAINING PROTEIN, EXPRESSED"/>
    <property type="match status" value="1"/>
</dbReference>
<keyword evidence="2" id="KW-1185">Reference proteome</keyword>
<gene>
    <name evidence="1" type="ORF">AVEN_65512_1</name>
</gene>
<name>A0A4Y2FD65_ARAVE</name>
<accession>A0A4Y2FD65</accession>
<sequence length="502" mass="58592">MSLASLHSICLHRIYGFLKEGMWKFCITNPFSELPTQDVNKLMEMTLLYKRGDPPKIGDVILLLTSGRLTRLDLRPFHPENERDLIVKATQTGSSISLPNFASHSKELFIFHLVRNITSGNPYLEEFHSRIHPGFDVVRNCQNLRILKFYHSYGGLRLDNFPVDLSALSSLRNLEVLHLPDMDIDTRANVLEICPKLISIGLDDSLDSMEEIHQRRLKNSSLNFDVGCHFQLRRCVWDSYSSIENRHEGRVCYSGFCDKMRFAVTLCPLVQELSLCVHVKEAVKELRFLKQLTLLRIEFTEYEGDFVPVLEASLQEIGPQLKHLSVIWKDTFEEYGVPVDVICDSCPHLESLEIEEFIFKPTFSSGAPRNLPLRRLTLRFLCEPDHESLLFLLSNCKHLEELFLERVRCFDDALLSQIFERNPFRELKVIFTEQCGLTREGYQMLMEKASSIETVLIFSSREHHFYDAKRVVKDPNIRYLEDAYVYVKFKEFFRCRLNEKRF</sequence>
<dbReference type="Gene3D" id="3.80.10.10">
    <property type="entry name" value="Ribonuclease Inhibitor"/>
    <property type="match status" value="1"/>
</dbReference>
<proteinExistence type="predicted"/>
<comment type="caution">
    <text evidence="1">The sequence shown here is derived from an EMBL/GenBank/DDBJ whole genome shotgun (WGS) entry which is preliminary data.</text>
</comment>